<evidence type="ECO:0000256" key="2">
    <source>
        <dbReference type="ARBA" id="ARBA00022475"/>
    </source>
</evidence>
<dbReference type="EMBL" id="JYON01000036">
    <property type="protein sequence ID" value="KJH69676.1"/>
    <property type="molecule type" value="Genomic_DNA"/>
</dbReference>
<dbReference type="InterPro" id="IPR050189">
    <property type="entry name" value="MFS_Efflux_Transporters"/>
</dbReference>
<accession>A0A0D8ZR59</accession>
<dbReference type="Pfam" id="PF07690">
    <property type="entry name" value="MFS_1"/>
    <property type="match status" value="1"/>
</dbReference>
<feature type="transmembrane region" description="Helical" evidence="6">
    <location>
        <begin position="42"/>
        <end position="65"/>
    </location>
</feature>
<proteinExistence type="predicted"/>
<evidence type="ECO:0000256" key="4">
    <source>
        <dbReference type="ARBA" id="ARBA00022989"/>
    </source>
</evidence>
<evidence type="ECO:0000259" key="7">
    <source>
        <dbReference type="PROSITE" id="PS50850"/>
    </source>
</evidence>
<evidence type="ECO:0000256" key="6">
    <source>
        <dbReference type="SAM" id="Phobius"/>
    </source>
</evidence>
<name>A0A0D8ZR59_9CYAN</name>
<evidence type="ECO:0000256" key="1">
    <source>
        <dbReference type="ARBA" id="ARBA00004651"/>
    </source>
</evidence>
<dbReference type="Gene3D" id="1.20.1250.20">
    <property type="entry name" value="MFS general substrate transporter like domains"/>
    <property type="match status" value="1"/>
</dbReference>
<dbReference type="GO" id="GO:0022857">
    <property type="term" value="F:transmembrane transporter activity"/>
    <property type="evidence" value="ECO:0007669"/>
    <property type="project" value="InterPro"/>
</dbReference>
<dbReference type="PANTHER" id="PTHR43124">
    <property type="entry name" value="PURINE EFFLUX PUMP PBUE"/>
    <property type="match status" value="1"/>
</dbReference>
<dbReference type="CDD" id="cd17324">
    <property type="entry name" value="MFS_NepI_like"/>
    <property type="match status" value="1"/>
</dbReference>
<reference evidence="8 9" key="1">
    <citation type="submission" date="2015-02" db="EMBL/GenBank/DDBJ databases">
        <title>Draft genome of a novel marine cyanobacterium (Chroococcales) isolated from South Atlantic Ocean.</title>
        <authorList>
            <person name="Rigonato J."/>
            <person name="Alvarenga D.O."/>
            <person name="Branco L.H."/>
            <person name="Varani A.M."/>
            <person name="Brandini F.P."/>
            <person name="Fiore M.F."/>
        </authorList>
    </citation>
    <scope>NUCLEOTIDE SEQUENCE [LARGE SCALE GENOMIC DNA]</scope>
    <source>
        <strain evidence="8 9">CENA595</strain>
    </source>
</reference>
<evidence type="ECO:0000256" key="3">
    <source>
        <dbReference type="ARBA" id="ARBA00022692"/>
    </source>
</evidence>
<evidence type="ECO:0000256" key="5">
    <source>
        <dbReference type="ARBA" id="ARBA00023136"/>
    </source>
</evidence>
<dbReference type="PATRIC" id="fig|1618023.3.peg.2990"/>
<keyword evidence="5 6" id="KW-0472">Membrane</keyword>
<comment type="caution">
    <text evidence="8">The sequence shown here is derived from an EMBL/GenBank/DDBJ whole genome shotgun (WGS) entry which is preliminary data.</text>
</comment>
<dbReference type="STRING" id="1618023.UH38_22370"/>
<dbReference type="InterPro" id="IPR011701">
    <property type="entry name" value="MFS"/>
</dbReference>
<feature type="transmembrane region" description="Helical" evidence="6">
    <location>
        <begin position="288"/>
        <end position="304"/>
    </location>
</feature>
<dbReference type="GO" id="GO:0005886">
    <property type="term" value="C:plasma membrane"/>
    <property type="evidence" value="ECO:0007669"/>
    <property type="project" value="UniProtKB-SubCell"/>
</dbReference>
<dbReference type="InterPro" id="IPR020846">
    <property type="entry name" value="MFS_dom"/>
</dbReference>
<dbReference type="AlphaFoldDB" id="A0A0D8ZR59"/>
<dbReference type="PANTHER" id="PTHR43124:SF3">
    <property type="entry name" value="CHLORAMPHENICOL EFFLUX PUMP RV0191"/>
    <property type="match status" value="1"/>
</dbReference>
<feature type="transmembrane region" description="Helical" evidence="6">
    <location>
        <begin position="310"/>
        <end position="327"/>
    </location>
</feature>
<evidence type="ECO:0000313" key="9">
    <source>
        <dbReference type="Proteomes" id="UP000032452"/>
    </source>
</evidence>
<feature type="transmembrane region" description="Helical" evidence="6">
    <location>
        <begin position="225"/>
        <end position="248"/>
    </location>
</feature>
<dbReference type="SUPFAM" id="SSF103473">
    <property type="entry name" value="MFS general substrate transporter"/>
    <property type="match status" value="1"/>
</dbReference>
<keyword evidence="9" id="KW-1185">Reference proteome</keyword>
<keyword evidence="3 6" id="KW-0812">Transmembrane</keyword>
<dbReference type="Proteomes" id="UP000032452">
    <property type="component" value="Unassembled WGS sequence"/>
</dbReference>
<feature type="transmembrane region" description="Helical" evidence="6">
    <location>
        <begin position="374"/>
        <end position="394"/>
    </location>
</feature>
<dbReference type="InterPro" id="IPR036259">
    <property type="entry name" value="MFS_trans_sf"/>
</dbReference>
<keyword evidence="4 6" id="KW-1133">Transmembrane helix</keyword>
<protein>
    <submittedName>
        <fullName evidence="8">MFS transporter</fullName>
    </submittedName>
</protein>
<feature type="transmembrane region" description="Helical" evidence="6">
    <location>
        <begin position="136"/>
        <end position="157"/>
    </location>
</feature>
<feature type="domain" description="Major facilitator superfamily (MFS) profile" evidence="7">
    <location>
        <begin position="11"/>
        <end position="399"/>
    </location>
</feature>
<evidence type="ECO:0000313" key="8">
    <source>
        <dbReference type="EMBL" id="KJH69676.1"/>
    </source>
</evidence>
<organism evidence="8 9">
    <name type="scientific">Aliterella atlantica CENA595</name>
    <dbReference type="NCBI Taxonomy" id="1618023"/>
    <lineage>
        <taxon>Bacteria</taxon>
        <taxon>Bacillati</taxon>
        <taxon>Cyanobacteriota</taxon>
        <taxon>Cyanophyceae</taxon>
        <taxon>Chroococcidiopsidales</taxon>
        <taxon>Aliterellaceae</taxon>
        <taxon>Aliterella</taxon>
    </lineage>
</organism>
<gene>
    <name evidence="8" type="ORF">UH38_22370</name>
</gene>
<feature type="transmembrane region" description="Helical" evidence="6">
    <location>
        <begin position="163"/>
        <end position="182"/>
    </location>
</feature>
<dbReference type="PROSITE" id="PS50850">
    <property type="entry name" value="MFS"/>
    <property type="match status" value="1"/>
</dbReference>
<keyword evidence="2" id="KW-1003">Cell membrane</keyword>
<comment type="subcellular location">
    <subcellularLocation>
        <location evidence="1">Cell membrane</location>
        <topology evidence="1">Multi-pass membrane protein</topology>
    </subcellularLocation>
</comment>
<sequence>MAEKSRSPRVSLLLLGAAAFIVIADARVIDPLLHIIANEFEANVGTTAIIVSAYTIPYGLFQLVYGPLGDRIGKVKVMTGAMAAFAIGTAGCAFVPNIALLTLLRFLTGMVAAAIIPLSLAYIGDNFPYAERQAAIGRYLSALMLGQILGGSIGGIFGDYLSWRDIFLVFGVISLLIAAALWRANQRLDEPIKLQDRRGKSGFKPWGKSGFKPYLQLMKSPATRLIITAVFIEGFFLFGGFAYLGAFLRDRYNLPYIAIGFMLSGFGVGGLIYSASVKWLVSRLGEQGLIFTGGWLVCFGYLAIVMFQNWILFIPISVLIGMGFYMLHSTLQTRATELAPEARGTAVSLFVFSLFVGQGIGAIALGAIVDSAGGYIHCFITVSVSVALLTLWLYSQRQRLNAAGS</sequence>
<feature type="transmembrane region" description="Helical" evidence="6">
    <location>
        <begin position="106"/>
        <end position="124"/>
    </location>
</feature>
<feature type="transmembrane region" description="Helical" evidence="6">
    <location>
        <begin position="77"/>
        <end position="100"/>
    </location>
</feature>
<feature type="transmembrane region" description="Helical" evidence="6">
    <location>
        <begin position="347"/>
        <end position="368"/>
    </location>
</feature>
<dbReference type="OrthoDB" id="9793283at2"/>
<feature type="transmembrane region" description="Helical" evidence="6">
    <location>
        <begin position="254"/>
        <end position="276"/>
    </location>
</feature>
<dbReference type="RefSeq" id="WP_045056925.1">
    <property type="nucleotide sequence ID" value="NZ_CAWMDP010000035.1"/>
</dbReference>